<dbReference type="EMBL" id="LUHQ01000002">
    <property type="protein sequence ID" value="OAP09205.1"/>
    <property type="molecule type" value="Genomic_DNA"/>
</dbReference>
<proteinExistence type="predicted"/>
<protein>
    <recommendedName>
        <fullName evidence="1">Reverse transcriptase zinc-binding domain-containing protein</fullName>
    </recommendedName>
</protein>
<dbReference type="Pfam" id="PF13966">
    <property type="entry name" value="zf-RVT"/>
    <property type="match status" value="1"/>
</dbReference>
<gene>
    <name evidence="2" type="ordered locus">AXX17_At2g02910</name>
</gene>
<dbReference type="Proteomes" id="UP000078284">
    <property type="component" value="Chromosome 2"/>
</dbReference>
<evidence type="ECO:0000313" key="3">
    <source>
        <dbReference type="Proteomes" id="UP000078284"/>
    </source>
</evidence>
<sequence>MHRRRCHRSVLLNQIEDELESLNSRSTHSGKDVSLWKRNNGTFKNVFISSETWHEIRQPNPICEWYKGVWFPKSTPKYSFITWIAVHNLLATGDRMLKWNAAVSGNCVLCDEDIETRDHLFFSCSYSPQVWSALTRNLLGQHYTTHWESLISILMALPTPKLHLFVLHYVFQLSIHSVWRERNGRKHGEPLTPPNMLAKMVDKNV</sequence>
<evidence type="ECO:0000313" key="2">
    <source>
        <dbReference type="EMBL" id="OAP09205.1"/>
    </source>
</evidence>
<dbReference type="InterPro" id="IPR026960">
    <property type="entry name" value="RVT-Znf"/>
</dbReference>
<name>A0A178VVE8_ARATH</name>
<comment type="caution">
    <text evidence="2">The sequence shown here is derived from an EMBL/GenBank/DDBJ whole genome shotgun (WGS) entry which is preliminary data.</text>
</comment>
<dbReference type="AlphaFoldDB" id="A0A178VVE8"/>
<evidence type="ECO:0000259" key="1">
    <source>
        <dbReference type="Pfam" id="PF13966"/>
    </source>
</evidence>
<feature type="domain" description="Reverse transcriptase zinc-binding" evidence="1">
    <location>
        <begin position="47"/>
        <end position="131"/>
    </location>
</feature>
<organism evidence="2 3">
    <name type="scientific">Arabidopsis thaliana</name>
    <name type="common">Mouse-ear cress</name>
    <dbReference type="NCBI Taxonomy" id="3702"/>
    <lineage>
        <taxon>Eukaryota</taxon>
        <taxon>Viridiplantae</taxon>
        <taxon>Streptophyta</taxon>
        <taxon>Embryophyta</taxon>
        <taxon>Tracheophyta</taxon>
        <taxon>Spermatophyta</taxon>
        <taxon>Magnoliopsida</taxon>
        <taxon>eudicotyledons</taxon>
        <taxon>Gunneridae</taxon>
        <taxon>Pentapetalae</taxon>
        <taxon>rosids</taxon>
        <taxon>malvids</taxon>
        <taxon>Brassicales</taxon>
        <taxon>Brassicaceae</taxon>
        <taxon>Camelineae</taxon>
        <taxon>Arabidopsis</taxon>
    </lineage>
</organism>
<accession>A0A178VVE8</accession>
<reference evidence="3" key="1">
    <citation type="journal article" date="2016" name="Proc. Natl. Acad. Sci. U.S.A.">
        <title>Chromosome-level assembly of Arabidopsis thaliana Ler reveals the extent of translocation and inversion polymorphisms.</title>
        <authorList>
            <person name="Zapata L."/>
            <person name="Ding J."/>
            <person name="Willing E.M."/>
            <person name="Hartwig B."/>
            <person name="Bezdan D."/>
            <person name="Jiao W.B."/>
            <person name="Patel V."/>
            <person name="Velikkakam James G."/>
            <person name="Koornneef M."/>
            <person name="Ossowski S."/>
            <person name="Schneeberger K."/>
        </authorList>
    </citation>
    <scope>NUCLEOTIDE SEQUENCE [LARGE SCALE GENOMIC DNA]</scope>
    <source>
        <strain evidence="3">cv. Landsberg erecta</strain>
    </source>
</reference>